<keyword evidence="1" id="KW-0433">Leucine-rich repeat</keyword>
<evidence type="ECO:0000313" key="5">
    <source>
        <dbReference type="EMBL" id="GLT24705.1"/>
    </source>
</evidence>
<dbReference type="InterPro" id="IPR032675">
    <property type="entry name" value="LRR_dom_sf"/>
</dbReference>
<evidence type="ECO:0000256" key="3">
    <source>
        <dbReference type="SAM" id="MobiDB-lite"/>
    </source>
</evidence>
<evidence type="ECO:0000313" key="6">
    <source>
        <dbReference type="Proteomes" id="UP001157167"/>
    </source>
</evidence>
<comment type="caution">
    <text evidence="5">The sequence shown here is derived from an EMBL/GenBank/DDBJ whole genome shotgun (WGS) entry which is preliminary data.</text>
</comment>
<dbReference type="PANTHER" id="PTHR48051:SF54">
    <property type="entry name" value="LEUCINE-RICH REPEAT-CONTAINING PROTEIN"/>
    <property type="match status" value="1"/>
</dbReference>
<dbReference type="SUPFAM" id="SSF52075">
    <property type="entry name" value="Outer arm dynein light chain 1"/>
    <property type="match status" value="1"/>
</dbReference>
<dbReference type="RefSeq" id="WP_284189892.1">
    <property type="nucleotide sequence ID" value="NZ_BSPX01000132.1"/>
</dbReference>
<keyword evidence="6" id="KW-1185">Reference proteome</keyword>
<feature type="compositionally biased region" description="Pro residues" evidence="3">
    <location>
        <begin position="193"/>
        <end position="208"/>
    </location>
</feature>
<reference evidence="6" key="1">
    <citation type="journal article" date="2019" name="Int. J. Syst. Evol. Microbiol.">
        <title>The Global Catalogue of Microorganisms (GCM) 10K type strain sequencing project: providing services to taxonomists for standard genome sequencing and annotation.</title>
        <authorList>
            <consortium name="The Broad Institute Genomics Platform"/>
            <consortium name="The Broad Institute Genome Sequencing Center for Infectious Disease"/>
            <person name="Wu L."/>
            <person name="Ma J."/>
        </authorList>
    </citation>
    <scope>NUCLEOTIDE SEQUENCE [LARGE SCALE GENOMIC DNA]</scope>
    <source>
        <strain evidence="6">NBRC 102407</strain>
    </source>
</reference>
<dbReference type="InterPro" id="IPR035897">
    <property type="entry name" value="Toll_tir_struct_dom_sf"/>
</dbReference>
<proteinExistence type="predicted"/>
<dbReference type="PROSITE" id="PS51450">
    <property type="entry name" value="LRR"/>
    <property type="match status" value="2"/>
</dbReference>
<dbReference type="PANTHER" id="PTHR48051">
    <property type="match status" value="1"/>
</dbReference>
<sequence>MTNPIERARRAIAEALRTHPATLSLRGDGLTELPDELWLLVDLEWLDLGDNQLTRLDPRIAHLKALRYLDVSGNQLVDVDILAQLPNLAELRVAGNPLHKLPPTLATLRPTIDQPDRHLNFDAFRTDRGFGFSDGKPDFGLHSRSTGGGDELLGGHPSTPGVHHHETSFKHAKPPARSFEMPTFEIPTAGAEPPEPPPPPAPAPPATPALPAADRSAEPAPPPNAEAVDAAVFCPPTVARESSFLVQCFLYPPDASAAVDAQAKQADDTATRRGSYSLPLDIPRGARIDLHLEMPGLTVVEPDAFVTWRGRITPVQFDVTVPADAPGASAIGRIRFAVDGMPAGSLRFQVGLAPAGTPAEDADAREVRARRYRRAFISYSSKDRAEVLKRVQGFQRAGITVFQDVLSLEPGERWEKALYREIDNCDVLYLFWSSAAAQSEWVQKEIDYALARKAGQDDNPPDIQPVPIEGPPIPRPPEALKALHFNDALLAQIVVASAPKP</sequence>
<feature type="region of interest" description="Disordered" evidence="3">
    <location>
        <begin position="132"/>
        <end position="224"/>
    </location>
</feature>
<gene>
    <name evidence="5" type="ORF">GCM10007933_41980</name>
</gene>
<dbReference type="Gene3D" id="3.80.10.10">
    <property type="entry name" value="Ribonuclease Inhibitor"/>
    <property type="match status" value="1"/>
</dbReference>
<feature type="domain" description="TIR" evidence="4">
    <location>
        <begin position="371"/>
        <end position="501"/>
    </location>
</feature>
<evidence type="ECO:0000256" key="1">
    <source>
        <dbReference type="ARBA" id="ARBA00022614"/>
    </source>
</evidence>
<dbReference type="Gene3D" id="3.40.50.10140">
    <property type="entry name" value="Toll/interleukin-1 receptor homology (TIR) domain"/>
    <property type="match status" value="1"/>
</dbReference>
<dbReference type="Proteomes" id="UP001157167">
    <property type="component" value="Unassembled WGS sequence"/>
</dbReference>
<dbReference type="InterPro" id="IPR001611">
    <property type="entry name" value="Leu-rich_rpt"/>
</dbReference>
<dbReference type="PROSITE" id="PS50104">
    <property type="entry name" value="TIR"/>
    <property type="match status" value="1"/>
</dbReference>
<dbReference type="InterPro" id="IPR003591">
    <property type="entry name" value="Leu-rich_rpt_typical-subtyp"/>
</dbReference>
<keyword evidence="2" id="KW-0677">Repeat</keyword>
<dbReference type="EMBL" id="BSPX01000132">
    <property type="protein sequence ID" value="GLT24705.1"/>
    <property type="molecule type" value="Genomic_DNA"/>
</dbReference>
<organism evidence="5 6">
    <name type="scientific">Zoogloea oryzae</name>
    <dbReference type="NCBI Taxonomy" id="310767"/>
    <lineage>
        <taxon>Bacteria</taxon>
        <taxon>Pseudomonadati</taxon>
        <taxon>Pseudomonadota</taxon>
        <taxon>Betaproteobacteria</taxon>
        <taxon>Rhodocyclales</taxon>
        <taxon>Zoogloeaceae</taxon>
        <taxon>Zoogloea</taxon>
    </lineage>
</organism>
<dbReference type="SMART" id="SM00369">
    <property type="entry name" value="LRR_TYP"/>
    <property type="match status" value="3"/>
</dbReference>
<dbReference type="InterPro" id="IPR050216">
    <property type="entry name" value="LRR_domain-containing"/>
</dbReference>
<evidence type="ECO:0000259" key="4">
    <source>
        <dbReference type="PROSITE" id="PS50104"/>
    </source>
</evidence>
<name>A0ABQ6FJK6_9RHOO</name>
<dbReference type="SUPFAM" id="SSF52200">
    <property type="entry name" value="Toll/Interleukin receptor TIR domain"/>
    <property type="match status" value="1"/>
</dbReference>
<dbReference type="Pfam" id="PF13855">
    <property type="entry name" value="LRR_8"/>
    <property type="match status" value="1"/>
</dbReference>
<dbReference type="Pfam" id="PF13676">
    <property type="entry name" value="TIR_2"/>
    <property type="match status" value="1"/>
</dbReference>
<accession>A0ABQ6FJK6</accession>
<dbReference type="InterPro" id="IPR000157">
    <property type="entry name" value="TIR_dom"/>
</dbReference>
<evidence type="ECO:0000256" key="2">
    <source>
        <dbReference type="ARBA" id="ARBA00022737"/>
    </source>
</evidence>
<protein>
    <recommendedName>
        <fullName evidence="4">TIR domain-containing protein</fullName>
    </recommendedName>
</protein>